<gene>
    <name evidence="2" type="ORF">AAG747_24800</name>
</gene>
<accession>A0AAW9SH84</accession>
<feature type="transmembrane region" description="Helical" evidence="1">
    <location>
        <begin position="339"/>
        <end position="359"/>
    </location>
</feature>
<name>A0AAW9SH84_9BACT</name>
<sequence length="425" mass="48864">MCNAGLFTLLIFLFYRYTSFSLPKKYFFAGLGIKLLAGTTLGLVYHYYYHEGDTLSLFKDATVLTRVAYQAPFDYLEMLFSNPFEKYPHVYEAIGNLDVRALLMSKMISLANLLTNNNYWLSNLYFSILSFWGIWYLCNKLIQLFSLDRSIVVISFLLYPSVFFWGSGIIKESVLMGCLCFIVGYSLNLLYSPPQKPSRLSQVFDFLLFLFTLFIVFKLKYYYLAILLPTLMSLAISQKLINHHPRLEKYNILLFSSCFGLLVICASFSHPNLHFKVFFEVLVNNYYEMLKQSPKLHNTITYTGLQPNVLSIIQHAPQAMLEGLLRPYLWEEGNVLKKIAAVENLLFGGTFILAIIRVIVKKPKVSPKLQLLIFATLVYSLLMLTLLSLASPNLGNLVRYRVGFMPFLLLLILAILRLKKELPGK</sequence>
<evidence type="ECO:0008006" key="4">
    <source>
        <dbReference type="Google" id="ProtNLM"/>
    </source>
</evidence>
<feature type="transmembrane region" description="Helical" evidence="1">
    <location>
        <begin position="119"/>
        <end position="138"/>
    </location>
</feature>
<keyword evidence="1" id="KW-1133">Transmembrane helix</keyword>
<reference evidence="2 3" key="1">
    <citation type="submission" date="2024-04" db="EMBL/GenBank/DDBJ databases">
        <title>Novel genus in family Flammeovirgaceae.</title>
        <authorList>
            <person name="Nguyen T.H."/>
            <person name="Vuong T.Q."/>
            <person name="Le H."/>
            <person name="Kim S.-G."/>
        </authorList>
    </citation>
    <scope>NUCLEOTIDE SEQUENCE [LARGE SCALE GENOMIC DNA]</scope>
    <source>
        <strain evidence="2 3">JCM 23209</strain>
    </source>
</reference>
<feature type="transmembrane region" description="Helical" evidence="1">
    <location>
        <begin position="371"/>
        <end position="391"/>
    </location>
</feature>
<feature type="transmembrane region" description="Helical" evidence="1">
    <location>
        <begin position="26"/>
        <end position="48"/>
    </location>
</feature>
<dbReference type="AlphaFoldDB" id="A0AAW9SH84"/>
<evidence type="ECO:0000313" key="2">
    <source>
        <dbReference type="EMBL" id="MEN7551165.1"/>
    </source>
</evidence>
<dbReference type="EMBL" id="JBDKWZ010000020">
    <property type="protein sequence ID" value="MEN7551165.1"/>
    <property type="molecule type" value="Genomic_DNA"/>
</dbReference>
<feature type="transmembrane region" description="Helical" evidence="1">
    <location>
        <begin position="250"/>
        <end position="269"/>
    </location>
</feature>
<feature type="transmembrane region" description="Helical" evidence="1">
    <location>
        <begin position="174"/>
        <end position="191"/>
    </location>
</feature>
<keyword evidence="3" id="KW-1185">Reference proteome</keyword>
<evidence type="ECO:0000313" key="3">
    <source>
        <dbReference type="Proteomes" id="UP001403385"/>
    </source>
</evidence>
<evidence type="ECO:0000256" key="1">
    <source>
        <dbReference type="SAM" id="Phobius"/>
    </source>
</evidence>
<dbReference type="RefSeq" id="WP_346823946.1">
    <property type="nucleotide sequence ID" value="NZ_JBDKWZ010000020.1"/>
</dbReference>
<feature type="transmembrane region" description="Helical" evidence="1">
    <location>
        <begin position="397"/>
        <end position="416"/>
    </location>
</feature>
<dbReference type="Proteomes" id="UP001403385">
    <property type="component" value="Unassembled WGS sequence"/>
</dbReference>
<keyword evidence="1" id="KW-0472">Membrane</keyword>
<keyword evidence="1" id="KW-0812">Transmembrane</keyword>
<proteinExistence type="predicted"/>
<feature type="transmembrane region" description="Helical" evidence="1">
    <location>
        <begin position="150"/>
        <end position="168"/>
    </location>
</feature>
<protein>
    <recommendedName>
        <fullName evidence="4">Glycosyltransferase RgtA/B/C/D-like domain-containing protein</fullName>
    </recommendedName>
</protein>
<feature type="transmembrane region" description="Helical" evidence="1">
    <location>
        <begin position="200"/>
        <end position="217"/>
    </location>
</feature>
<organism evidence="2 3">
    <name type="scientific">Rapidithrix thailandica</name>
    <dbReference type="NCBI Taxonomy" id="413964"/>
    <lineage>
        <taxon>Bacteria</taxon>
        <taxon>Pseudomonadati</taxon>
        <taxon>Bacteroidota</taxon>
        <taxon>Cytophagia</taxon>
        <taxon>Cytophagales</taxon>
        <taxon>Flammeovirgaceae</taxon>
        <taxon>Rapidithrix</taxon>
    </lineage>
</organism>
<comment type="caution">
    <text evidence="2">The sequence shown here is derived from an EMBL/GenBank/DDBJ whole genome shotgun (WGS) entry which is preliminary data.</text>
</comment>